<dbReference type="InterPro" id="IPR016181">
    <property type="entry name" value="Acyl_CoA_acyltransferase"/>
</dbReference>
<feature type="domain" description="N-acetyltransferase" evidence="2">
    <location>
        <begin position="16"/>
        <end position="185"/>
    </location>
</feature>
<comment type="caution">
    <text evidence="3">The sequence shown here is derived from an EMBL/GenBank/DDBJ whole genome shotgun (WGS) entry which is preliminary data.</text>
</comment>
<dbReference type="SUPFAM" id="SSF55729">
    <property type="entry name" value="Acyl-CoA N-acyltransferases (Nat)"/>
    <property type="match status" value="1"/>
</dbReference>
<proteinExistence type="predicted"/>
<accession>A0ABN2N766</accession>
<evidence type="ECO:0000259" key="2">
    <source>
        <dbReference type="PROSITE" id="PS51186"/>
    </source>
</evidence>
<evidence type="ECO:0000313" key="3">
    <source>
        <dbReference type="EMBL" id="GAA1855198.1"/>
    </source>
</evidence>
<dbReference type="PANTHER" id="PTHR43441">
    <property type="entry name" value="RIBOSOMAL-PROTEIN-SERINE ACETYLTRANSFERASE"/>
    <property type="match status" value="1"/>
</dbReference>
<protein>
    <submittedName>
        <fullName evidence="3">GNAT family N-acetyltransferase</fullName>
    </submittedName>
</protein>
<dbReference type="Proteomes" id="UP001501094">
    <property type="component" value="Unassembled WGS sequence"/>
</dbReference>
<evidence type="ECO:0000256" key="1">
    <source>
        <dbReference type="SAM" id="MobiDB-lite"/>
    </source>
</evidence>
<dbReference type="InterPro" id="IPR000182">
    <property type="entry name" value="GNAT_dom"/>
</dbReference>
<dbReference type="InterPro" id="IPR051908">
    <property type="entry name" value="Ribosomal_N-acetyltransferase"/>
</dbReference>
<dbReference type="PROSITE" id="PS51186">
    <property type="entry name" value="GNAT"/>
    <property type="match status" value="1"/>
</dbReference>
<dbReference type="PANTHER" id="PTHR43441:SF10">
    <property type="entry name" value="ACETYLTRANSFERASE"/>
    <property type="match status" value="1"/>
</dbReference>
<dbReference type="RefSeq" id="WP_344100200.1">
    <property type="nucleotide sequence ID" value="NZ_BAAANL010000002.1"/>
</dbReference>
<dbReference type="Gene3D" id="3.40.630.30">
    <property type="match status" value="1"/>
</dbReference>
<organism evidence="3 4">
    <name type="scientific">Myceligenerans crystallogenes</name>
    <dbReference type="NCBI Taxonomy" id="316335"/>
    <lineage>
        <taxon>Bacteria</taxon>
        <taxon>Bacillati</taxon>
        <taxon>Actinomycetota</taxon>
        <taxon>Actinomycetes</taxon>
        <taxon>Micrococcales</taxon>
        <taxon>Promicromonosporaceae</taxon>
        <taxon>Myceligenerans</taxon>
    </lineage>
</organism>
<dbReference type="Pfam" id="PF13302">
    <property type="entry name" value="Acetyltransf_3"/>
    <property type="match status" value="1"/>
</dbReference>
<evidence type="ECO:0000313" key="4">
    <source>
        <dbReference type="Proteomes" id="UP001501094"/>
    </source>
</evidence>
<sequence>MEPFVLANESVRLSVPTVRDIDAIMLACQDSAIADWTVVPSPYRREDAEVFVQRFVPEGWSRGSAYNWAVREAGTADGPLLGMVGVHFEGRAGSPDHEQCAELGFWTAPAARGKGLATEAGRLVVDWAFDPEGLGLAVLQWVAYTGNWPSRRVAWNLGFRVEGTIRRYGLQRGRRRDAWVGTLLPGDPREPNEEWTGPSEAHRSFG</sequence>
<name>A0ABN2N766_9MICO</name>
<gene>
    <name evidence="3" type="ORF">GCM10009751_10060</name>
</gene>
<feature type="region of interest" description="Disordered" evidence="1">
    <location>
        <begin position="181"/>
        <end position="206"/>
    </location>
</feature>
<dbReference type="EMBL" id="BAAANL010000002">
    <property type="protein sequence ID" value="GAA1855198.1"/>
    <property type="molecule type" value="Genomic_DNA"/>
</dbReference>
<reference evidence="3 4" key="1">
    <citation type="journal article" date="2019" name="Int. J. Syst. Evol. Microbiol.">
        <title>The Global Catalogue of Microorganisms (GCM) 10K type strain sequencing project: providing services to taxonomists for standard genome sequencing and annotation.</title>
        <authorList>
            <consortium name="The Broad Institute Genomics Platform"/>
            <consortium name="The Broad Institute Genome Sequencing Center for Infectious Disease"/>
            <person name="Wu L."/>
            <person name="Ma J."/>
        </authorList>
    </citation>
    <scope>NUCLEOTIDE SEQUENCE [LARGE SCALE GENOMIC DNA]</scope>
    <source>
        <strain evidence="3 4">JCM 14326</strain>
    </source>
</reference>
<keyword evidence="4" id="KW-1185">Reference proteome</keyword>